<dbReference type="PANTHER" id="PTHR44809">
    <property type="match status" value="1"/>
</dbReference>
<dbReference type="STRING" id="1475481.GCA_000953855_00810"/>
<dbReference type="RefSeq" id="WP_062535332.1">
    <property type="nucleotide sequence ID" value="NZ_DF970161.1"/>
</dbReference>
<gene>
    <name evidence="2" type="ORF">MBSD_n0798</name>
</gene>
<dbReference type="PANTHER" id="PTHR44809:SF1">
    <property type="entry name" value="PROTEIN O-MANNOSYL-TRANSFERASE TMTC1"/>
    <property type="match status" value="1"/>
</dbReference>
<dbReference type="EMBL" id="DF970161">
    <property type="protein sequence ID" value="GAP65508.1"/>
    <property type="molecule type" value="Genomic_DNA"/>
</dbReference>
<dbReference type="Proteomes" id="UP000253740">
    <property type="component" value="Unassembled WGS sequence"/>
</dbReference>
<evidence type="ECO:0000313" key="3">
    <source>
        <dbReference type="Proteomes" id="UP000253740"/>
    </source>
</evidence>
<evidence type="ECO:0000313" key="2">
    <source>
        <dbReference type="EMBL" id="GAP65508.1"/>
    </source>
</evidence>
<dbReference type="Pfam" id="PF13759">
    <property type="entry name" value="2OG-FeII_Oxy_5"/>
    <property type="match status" value="1"/>
</dbReference>
<dbReference type="Gene3D" id="2.60.120.620">
    <property type="entry name" value="q2cbj1_9rhob like domain"/>
    <property type="match status" value="1"/>
</dbReference>
<dbReference type="Pfam" id="PF13432">
    <property type="entry name" value="TPR_16"/>
    <property type="match status" value="2"/>
</dbReference>
<dbReference type="InterPro" id="IPR019734">
    <property type="entry name" value="TPR_rpt"/>
</dbReference>
<dbReference type="InterPro" id="IPR052943">
    <property type="entry name" value="TMTC_O-mannosyl-trnsfr"/>
</dbReference>
<evidence type="ECO:0000256" key="1">
    <source>
        <dbReference type="PROSITE-ProRule" id="PRU00339"/>
    </source>
</evidence>
<dbReference type="InterPro" id="IPR011990">
    <property type="entry name" value="TPR-like_helical_dom_sf"/>
</dbReference>
<dbReference type="Pfam" id="PF14559">
    <property type="entry name" value="TPR_19"/>
    <property type="match status" value="1"/>
</dbReference>
<reference evidence="2" key="1">
    <citation type="submission" date="2015-08" db="EMBL/GenBank/DDBJ databases">
        <title>Complete DNA Sequence of Pseudomonas syringae pv. actinidiae, the Causal Agent of Kiwifruit Canker Disease.</title>
        <authorList>
            <person name="Rikkerink E.H.A."/>
            <person name="Fineran P.C."/>
        </authorList>
    </citation>
    <scope>NUCLEOTIDE SEQUENCE</scope>
    <source>
        <strain evidence="2">SkMP5</strain>
    </source>
</reference>
<feature type="repeat" description="TPR" evidence="1">
    <location>
        <begin position="211"/>
        <end position="244"/>
    </location>
</feature>
<keyword evidence="3" id="KW-1185">Reference proteome</keyword>
<proteinExistence type="predicted"/>
<name>A0A0K8QKX2_9GAMM</name>
<organism evidence="2">
    <name type="scientific">Mizugakiibacter sediminis</name>
    <dbReference type="NCBI Taxonomy" id="1475481"/>
    <lineage>
        <taxon>Bacteria</taxon>
        <taxon>Pseudomonadati</taxon>
        <taxon>Pseudomonadota</taxon>
        <taxon>Gammaproteobacteria</taxon>
        <taxon>Lysobacterales</taxon>
        <taxon>Rhodanobacteraceae</taxon>
        <taxon>Mizugakiibacter</taxon>
    </lineage>
</organism>
<dbReference type="OrthoDB" id="549777at2"/>
<feature type="repeat" description="TPR" evidence="1">
    <location>
        <begin position="143"/>
        <end position="176"/>
    </location>
</feature>
<dbReference type="AlphaFoldDB" id="A0A0K8QKX2"/>
<dbReference type="Gene3D" id="1.25.40.10">
    <property type="entry name" value="Tetratricopeptide repeat domain"/>
    <property type="match status" value="3"/>
</dbReference>
<dbReference type="PROSITE" id="PS50005">
    <property type="entry name" value="TPR"/>
    <property type="match status" value="2"/>
</dbReference>
<keyword evidence="1" id="KW-0802">TPR repeat</keyword>
<dbReference type="GO" id="GO:0016740">
    <property type="term" value="F:transferase activity"/>
    <property type="evidence" value="ECO:0007669"/>
    <property type="project" value="UniProtKB-KW"/>
</dbReference>
<dbReference type="SMART" id="SM00028">
    <property type="entry name" value="TPR"/>
    <property type="match status" value="7"/>
</dbReference>
<keyword evidence="2" id="KW-0808">Transferase</keyword>
<sequence>MNARAPLPLQHLQAAALLLRHGRFEQARDLLEQTLRIEPRLAEGYALLAAALRALGDIAGVERALRRAVTMEPQRIPPRLALGELLTETGRHAEAEALLREALAASGRHPRAVVALARLLLARNRADEALALCAAHVDARPSAELLNEYGRALQALQRMDEALAAFRRATELEPANGVLEHNLAAALEAAGRHAEAAAAERRARAKGVDAPQAWFVLGCAELGTGRYDEAEAALREAVRRAPAYVDAQRELAQLLWMRSGDATAACAELDAALRRQPDAQPLLALKSALLTAAGDHAAAYATLADAAARADAGLELHSAACAAALSLDPERAVRHAERALALAPDEAEVAAMLGDALLAAGRAADAERVAATALTRSPFEQHLLAVQATAWRLLGDPRYRERCDYARMVRSWTLDTPPGWPDLPRYLADLAAGLHRLHGLHTHPVGQSLRHGTQTTQNLLLSEDAAVRAFFQAIDGPIRRHLAALGAGEDPLRCRNTGRYALRGAWSVRLRAHGHHVDHVHPQGWLSSACYIDLPPAMRDGDRAGWLRFGQPGLRTRPPLEAEHYVRPEPGMLVLFPSYMWHGTLPFTGEGTRLVVAFDVIPA</sequence>
<dbReference type="InterPro" id="IPR012668">
    <property type="entry name" value="CHP02466"/>
</dbReference>
<dbReference type="Pfam" id="PF13181">
    <property type="entry name" value="TPR_8"/>
    <property type="match status" value="1"/>
</dbReference>
<dbReference type="SUPFAM" id="SSF48452">
    <property type="entry name" value="TPR-like"/>
    <property type="match status" value="2"/>
</dbReference>
<accession>A0A0K8QKX2</accession>
<protein>
    <submittedName>
        <fullName evidence="2">Putative O-linked N-acetylglucosamine transferase, SPINDLY family</fullName>
    </submittedName>
</protein>